<sequence>MENKTFTQEIKEELISRPLKKQDKLNLLSGIFATSKKEDPYFKLIINNKSIFDFIKNLLEQLNISFTQEHKNDLLIDITTFNNLKPKYERDYFSGIFLASGSISNFESPSNHLELKFYDLDKAIECLTTLNKYNLEFKLLKRQNKFLIYLKKIDHICDFLKAIEAINSYYQLEEYKIERDYYNNINRITNFDIYNQQRIANANTLFLENYDYIIKNKLTSLFTKEELKFFKIKKANLDSSLSDLVKLLAENQIFKSRSSLNHALIKLKNKVLKYRSKLSKNDKKSWEI</sequence>
<evidence type="ECO:0000259" key="4">
    <source>
        <dbReference type="Pfam" id="PF02650"/>
    </source>
</evidence>
<dbReference type="NCBIfam" id="TIGR00647">
    <property type="entry name" value="DNA_bind_WhiA"/>
    <property type="match status" value="1"/>
</dbReference>
<feature type="domain" description="WhiA LAGLIDADG-like" evidence="5">
    <location>
        <begin position="90"/>
        <end position="180"/>
    </location>
</feature>
<dbReference type="InterPro" id="IPR027434">
    <property type="entry name" value="Homing_endonucl"/>
</dbReference>
<dbReference type="InterPro" id="IPR039518">
    <property type="entry name" value="WhiA_LAGLIDADG_dom"/>
</dbReference>
<keyword evidence="3" id="KW-0131">Cell cycle</keyword>
<dbReference type="EMBL" id="CP143577">
    <property type="protein sequence ID" value="WVN22009.1"/>
    <property type="molecule type" value="Genomic_DNA"/>
</dbReference>
<protein>
    <submittedName>
        <fullName evidence="6">DNA-binding protein WhiA</fullName>
    </submittedName>
</protein>
<dbReference type="Pfam" id="PF02650">
    <property type="entry name" value="HTH_WhiA"/>
    <property type="match status" value="1"/>
</dbReference>
<dbReference type="Pfam" id="PF14527">
    <property type="entry name" value="LAGLIDADG_WhiA"/>
    <property type="match status" value="1"/>
</dbReference>
<evidence type="ECO:0000256" key="2">
    <source>
        <dbReference type="ARBA" id="ARBA00023125"/>
    </source>
</evidence>
<dbReference type="Gene3D" id="3.10.28.10">
    <property type="entry name" value="Homing endonucleases"/>
    <property type="match status" value="1"/>
</dbReference>
<evidence type="ECO:0000256" key="1">
    <source>
        <dbReference type="ARBA" id="ARBA00022618"/>
    </source>
</evidence>
<dbReference type="InterPro" id="IPR003802">
    <property type="entry name" value="Sporulation_regulator_WhiA"/>
</dbReference>
<dbReference type="RefSeq" id="WP_129694401.1">
    <property type="nucleotide sequence ID" value="NZ_CP143577.1"/>
</dbReference>
<accession>A0ABZ2AIT8</accession>
<gene>
    <name evidence="6" type="primary">whiA</name>
    <name evidence="6" type="ORF">V2E25_00165</name>
</gene>
<dbReference type="InterPro" id="IPR023054">
    <property type="entry name" value="Sporulation_regulator_WhiA_C"/>
</dbReference>
<reference evidence="6" key="1">
    <citation type="submission" date="2024-01" db="EMBL/GenBank/DDBJ databases">
        <title>Complete genome sequence of Mycoplasma arginini type strain G 230.</title>
        <authorList>
            <person name="Spergser J."/>
        </authorList>
    </citation>
    <scope>NUCLEOTIDE SEQUENCE</scope>
    <source>
        <strain evidence="6">NCTC 10129</strain>
    </source>
</reference>
<dbReference type="Proteomes" id="UP001432074">
    <property type="component" value="Chromosome"/>
</dbReference>
<dbReference type="PANTHER" id="PTHR37307">
    <property type="entry name" value="CELL DIVISION PROTEIN WHIA-RELATED"/>
    <property type="match status" value="1"/>
</dbReference>
<evidence type="ECO:0000313" key="7">
    <source>
        <dbReference type="Proteomes" id="UP001432074"/>
    </source>
</evidence>
<dbReference type="GO" id="GO:0003677">
    <property type="term" value="F:DNA binding"/>
    <property type="evidence" value="ECO:0007669"/>
    <property type="project" value="UniProtKB-KW"/>
</dbReference>
<keyword evidence="1" id="KW-0132">Cell division</keyword>
<keyword evidence="7" id="KW-1185">Reference proteome</keyword>
<proteinExistence type="predicted"/>
<keyword evidence="2 6" id="KW-0238">DNA-binding</keyword>
<organism evidence="6 7">
    <name type="scientific">Mycoplasmopsis arginini</name>
    <name type="common">Mycoplasma arginini</name>
    <dbReference type="NCBI Taxonomy" id="2094"/>
    <lineage>
        <taxon>Bacteria</taxon>
        <taxon>Bacillati</taxon>
        <taxon>Mycoplasmatota</taxon>
        <taxon>Mycoplasmoidales</taxon>
        <taxon>Metamycoplasmataceae</taxon>
        <taxon>Mycoplasmopsis</taxon>
    </lineage>
</organism>
<dbReference type="PANTHER" id="PTHR37307:SF1">
    <property type="entry name" value="CELL DIVISION PROTEIN WHIA-RELATED"/>
    <property type="match status" value="1"/>
</dbReference>
<evidence type="ECO:0000313" key="6">
    <source>
        <dbReference type="EMBL" id="WVN22009.1"/>
    </source>
</evidence>
<name>A0ABZ2AIT8_MYCAR</name>
<feature type="domain" description="Sporulation regulator WhiA C-terminal" evidence="4">
    <location>
        <begin position="185"/>
        <end position="269"/>
    </location>
</feature>
<evidence type="ECO:0000256" key="3">
    <source>
        <dbReference type="ARBA" id="ARBA00023306"/>
    </source>
</evidence>
<dbReference type="SUPFAM" id="SSF55608">
    <property type="entry name" value="Homing endonucleases"/>
    <property type="match status" value="1"/>
</dbReference>
<evidence type="ECO:0000259" key="5">
    <source>
        <dbReference type="Pfam" id="PF14527"/>
    </source>
</evidence>